<feature type="transmembrane region" description="Helical" evidence="1">
    <location>
        <begin position="82"/>
        <end position="102"/>
    </location>
</feature>
<dbReference type="AlphaFoldDB" id="A0AB35WTN7"/>
<dbReference type="Gene3D" id="2.60.120.1440">
    <property type="match status" value="1"/>
</dbReference>
<feature type="domain" description="FecR protein" evidence="2">
    <location>
        <begin position="111"/>
        <end position="202"/>
    </location>
</feature>
<dbReference type="Pfam" id="PF16220">
    <property type="entry name" value="DUF4880"/>
    <property type="match status" value="1"/>
</dbReference>
<dbReference type="InterPro" id="IPR032623">
    <property type="entry name" value="FecR_N"/>
</dbReference>
<dbReference type="EMBL" id="JAZDQP010000009">
    <property type="protein sequence ID" value="MEE1867555.1"/>
    <property type="molecule type" value="Genomic_DNA"/>
</dbReference>
<evidence type="ECO:0000259" key="3">
    <source>
        <dbReference type="Pfam" id="PF16220"/>
    </source>
</evidence>
<feature type="domain" description="FecR N-terminal" evidence="3">
    <location>
        <begin position="18"/>
        <end position="57"/>
    </location>
</feature>
<name>A0AB35WTN7_9PSED</name>
<dbReference type="Proteomes" id="UP001307839">
    <property type="component" value="Unassembled WGS sequence"/>
</dbReference>
<accession>A0AB35WTN7</accession>
<keyword evidence="1" id="KW-0472">Membrane</keyword>
<dbReference type="GO" id="GO:0016989">
    <property type="term" value="F:sigma factor antagonist activity"/>
    <property type="evidence" value="ECO:0007669"/>
    <property type="project" value="TreeGrafter"/>
</dbReference>
<dbReference type="Pfam" id="PF04773">
    <property type="entry name" value="FecR"/>
    <property type="match status" value="1"/>
</dbReference>
<reference evidence="4 5" key="1">
    <citation type="submission" date="2024-01" db="EMBL/GenBank/DDBJ databases">
        <title>Unpublished Manusciprt.</title>
        <authorList>
            <person name="Duman M."/>
            <person name="Valdes E.G."/>
            <person name="Ajmi N."/>
            <person name="Altun S."/>
            <person name="Saticioglu I.B."/>
        </authorList>
    </citation>
    <scope>NUCLEOTIDE SEQUENCE [LARGE SCALE GENOMIC DNA]</scope>
    <source>
        <strain evidence="4 5">120P</strain>
    </source>
</reference>
<comment type="caution">
    <text evidence="4">The sequence shown here is derived from an EMBL/GenBank/DDBJ whole genome shotgun (WGS) entry which is preliminary data.</text>
</comment>
<gene>
    <name evidence="4" type="ORF">V0R53_14260</name>
</gene>
<protein>
    <submittedName>
        <fullName evidence="4">FecR domain-containing protein</fullName>
    </submittedName>
</protein>
<dbReference type="InterPro" id="IPR006860">
    <property type="entry name" value="FecR"/>
</dbReference>
<evidence type="ECO:0000313" key="4">
    <source>
        <dbReference type="EMBL" id="MEE1867555.1"/>
    </source>
</evidence>
<organism evidence="4 5">
    <name type="scientific">Pseudomonas auratipiscis</name>
    <dbReference type="NCBI Taxonomy" id="3115853"/>
    <lineage>
        <taxon>Bacteria</taxon>
        <taxon>Pseudomonadati</taxon>
        <taxon>Pseudomonadota</taxon>
        <taxon>Gammaproteobacteria</taxon>
        <taxon>Pseudomonadales</taxon>
        <taxon>Pseudomonadaceae</taxon>
        <taxon>Pseudomonas</taxon>
    </lineage>
</organism>
<dbReference type="Gene3D" id="3.55.50.30">
    <property type="match status" value="1"/>
</dbReference>
<keyword evidence="5" id="KW-1185">Reference proteome</keyword>
<keyword evidence="1" id="KW-1133">Transmembrane helix</keyword>
<evidence type="ECO:0000313" key="5">
    <source>
        <dbReference type="Proteomes" id="UP001307839"/>
    </source>
</evidence>
<dbReference type="PANTHER" id="PTHR30273:SF2">
    <property type="entry name" value="PROTEIN FECR"/>
    <property type="match status" value="1"/>
</dbReference>
<proteinExistence type="predicted"/>
<evidence type="ECO:0000256" key="1">
    <source>
        <dbReference type="SAM" id="Phobius"/>
    </source>
</evidence>
<sequence length="314" mass="35140">MNTAPNSAEPTETGDREQQALDWFTRLRADDLDDEQMQAFERWRLTPENARVFAEVELFWQQLEMPARRLHKIERRSAPRSWGGWAVAASILLISGLVMLQLPLLQRLNSDVATAPGERRQIQLADGSKLTLGSASAVDIDLRGPVRKIRLVQGQMFIDVTHDGRPFVVDVDEAQVQVLGTRFSVSRGHDHDEVVLLKGKVEVSSGSGDKRMLAPGQRLTLSGSRLDQVENVDAERLLAWRSGQLRVREVPLRDVLQQLADYQGSRLLYIDEQVGRRLVSGSFNLDQAGAALDALASNQNLHIDNLAGQWIIVR</sequence>
<dbReference type="InterPro" id="IPR012373">
    <property type="entry name" value="Ferrdict_sens_TM"/>
</dbReference>
<keyword evidence="1" id="KW-0812">Transmembrane</keyword>
<dbReference type="PANTHER" id="PTHR30273">
    <property type="entry name" value="PERIPLASMIC SIGNAL SENSOR AND SIGMA FACTOR ACTIVATOR FECR-RELATED"/>
    <property type="match status" value="1"/>
</dbReference>
<dbReference type="RefSeq" id="WP_330079845.1">
    <property type="nucleotide sequence ID" value="NZ_JAZDCU010000008.1"/>
</dbReference>
<evidence type="ECO:0000259" key="2">
    <source>
        <dbReference type="Pfam" id="PF04773"/>
    </source>
</evidence>
<dbReference type="PIRSF" id="PIRSF018266">
    <property type="entry name" value="FecR"/>
    <property type="match status" value="1"/>
</dbReference>